<evidence type="ECO:0000313" key="11">
    <source>
        <dbReference type="Proteomes" id="UP000249646"/>
    </source>
</evidence>
<dbReference type="GO" id="GO:0005886">
    <property type="term" value="C:plasma membrane"/>
    <property type="evidence" value="ECO:0007669"/>
    <property type="project" value="UniProtKB-SubCell"/>
</dbReference>
<dbReference type="NCBIfam" id="NF033817">
    <property type="entry name" value="Mplas_variab_LP"/>
    <property type="match status" value="1"/>
</dbReference>
<dbReference type="InterPro" id="IPR049890">
    <property type="entry name" value="VlpA-F-like_signal"/>
</dbReference>
<evidence type="ECO:0000256" key="3">
    <source>
        <dbReference type="ARBA" id="ARBA00022729"/>
    </source>
</evidence>
<feature type="region of interest" description="Disordered" evidence="8">
    <location>
        <begin position="28"/>
        <end position="98"/>
    </location>
</feature>
<evidence type="ECO:0000256" key="8">
    <source>
        <dbReference type="SAM" id="MobiDB-lite"/>
    </source>
</evidence>
<keyword evidence="11" id="KW-1185">Reference proteome</keyword>
<reference evidence="10 11" key="1">
    <citation type="submission" date="2018-06" db="EMBL/GenBank/DDBJ databases">
        <title>Genomic Encyclopedia of Archaeal and Bacterial Type Strains, Phase II (KMG-II): from individual species to whole genera.</title>
        <authorList>
            <person name="Goeker M."/>
        </authorList>
    </citation>
    <scope>NUCLEOTIDE SEQUENCE [LARGE SCALE GENOMIC DNA]</scope>
    <source>
        <strain evidence="10 11">ATCC 51348</strain>
    </source>
</reference>
<evidence type="ECO:0000313" key="10">
    <source>
        <dbReference type="EMBL" id="PZW01542.1"/>
    </source>
</evidence>
<dbReference type="AlphaFoldDB" id="A0A2W7G4N4"/>
<keyword evidence="2" id="KW-1003">Cell membrane</keyword>
<evidence type="ECO:0000256" key="4">
    <source>
        <dbReference type="ARBA" id="ARBA00022737"/>
    </source>
</evidence>
<evidence type="ECO:0000256" key="1">
    <source>
        <dbReference type="ARBA" id="ARBA00004193"/>
    </source>
</evidence>
<dbReference type="RefSeq" id="WP_111517980.1">
    <property type="nucleotide sequence ID" value="NZ_QKUB01000001.1"/>
</dbReference>
<feature type="signal peptide" evidence="9">
    <location>
        <begin position="1"/>
        <end position="18"/>
    </location>
</feature>
<gene>
    <name evidence="10" type="ORF">BCF89_10162</name>
</gene>
<protein>
    <recommendedName>
        <fullName evidence="12">Variable surface lipoprotein</fullName>
    </recommendedName>
</protein>
<feature type="chain" id="PRO_5015846340" description="Variable surface lipoprotein" evidence="9">
    <location>
        <begin position="19"/>
        <end position="153"/>
    </location>
</feature>
<evidence type="ECO:0000256" key="7">
    <source>
        <dbReference type="ARBA" id="ARBA00023288"/>
    </source>
</evidence>
<comment type="caution">
    <text evidence="10">The sequence shown here is derived from an EMBL/GenBank/DDBJ whole genome shotgun (WGS) entry which is preliminary data.</text>
</comment>
<accession>A0A2W7G4N4</accession>
<dbReference type="Proteomes" id="UP000249646">
    <property type="component" value="Unassembled WGS sequence"/>
</dbReference>
<keyword evidence="4" id="KW-0677">Repeat</keyword>
<organism evidence="10 11">
    <name type="scientific">Metamycoplasma auris</name>
    <dbReference type="NCBI Taxonomy" id="51363"/>
    <lineage>
        <taxon>Bacteria</taxon>
        <taxon>Bacillati</taxon>
        <taxon>Mycoplasmatota</taxon>
        <taxon>Mycoplasmoidales</taxon>
        <taxon>Metamycoplasmataceae</taxon>
        <taxon>Metamycoplasma</taxon>
    </lineage>
</organism>
<evidence type="ECO:0000256" key="9">
    <source>
        <dbReference type="SAM" id="SignalP"/>
    </source>
</evidence>
<name>A0A2W7G4N4_9BACT</name>
<feature type="compositionally biased region" description="Basic and acidic residues" evidence="8">
    <location>
        <begin position="28"/>
        <end position="42"/>
    </location>
</feature>
<evidence type="ECO:0000256" key="5">
    <source>
        <dbReference type="ARBA" id="ARBA00023136"/>
    </source>
</evidence>
<keyword evidence="6" id="KW-0564">Palmitate</keyword>
<proteinExistence type="predicted"/>
<keyword evidence="7" id="KW-0449">Lipoprotein</keyword>
<evidence type="ECO:0008006" key="12">
    <source>
        <dbReference type="Google" id="ProtNLM"/>
    </source>
</evidence>
<feature type="compositionally biased region" description="Low complexity" evidence="8">
    <location>
        <begin position="43"/>
        <end position="83"/>
    </location>
</feature>
<sequence length="153" mass="16676">MKKLNKFLIALGSVSSLAALPLIAASCDKTKEESKESKDNKNNEGNSNTTTPSTSPSDSSIEQPQSDQPSTSPSTSPKSPVTPKGERESKKYISKPALETVNKPGSSIQIIKFEIGTPSGDIFSEEPGDRTSSDREDRIEDWLYKNKKTIKKQ</sequence>
<keyword evidence="3 9" id="KW-0732">Signal</keyword>
<feature type="compositionally biased region" description="Basic and acidic residues" evidence="8">
    <location>
        <begin position="127"/>
        <end position="137"/>
    </location>
</feature>
<dbReference type="EMBL" id="QKUB01000001">
    <property type="protein sequence ID" value="PZW01542.1"/>
    <property type="molecule type" value="Genomic_DNA"/>
</dbReference>
<evidence type="ECO:0000256" key="2">
    <source>
        <dbReference type="ARBA" id="ARBA00022475"/>
    </source>
</evidence>
<feature type="region of interest" description="Disordered" evidence="8">
    <location>
        <begin position="116"/>
        <end position="137"/>
    </location>
</feature>
<keyword evidence="5" id="KW-0472">Membrane</keyword>
<dbReference type="PROSITE" id="PS51257">
    <property type="entry name" value="PROKAR_LIPOPROTEIN"/>
    <property type="match status" value="1"/>
</dbReference>
<evidence type="ECO:0000256" key="6">
    <source>
        <dbReference type="ARBA" id="ARBA00023139"/>
    </source>
</evidence>
<comment type="subcellular location">
    <subcellularLocation>
        <location evidence="1">Cell membrane</location>
        <topology evidence="1">Lipid-anchor</topology>
    </subcellularLocation>
</comment>